<accession>A0A2U1JI53</accession>
<feature type="domain" description="Translocation and assembly module TamB C-terminal" evidence="5">
    <location>
        <begin position="1164"/>
        <end position="1609"/>
    </location>
</feature>
<keyword evidence="4" id="KW-0472">Membrane</keyword>
<dbReference type="Pfam" id="PF05359">
    <property type="entry name" value="DUF748"/>
    <property type="match status" value="1"/>
</dbReference>
<dbReference type="GO" id="GO:0009306">
    <property type="term" value="P:protein secretion"/>
    <property type="evidence" value="ECO:0007669"/>
    <property type="project" value="InterPro"/>
</dbReference>
<protein>
    <recommendedName>
        <fullName evidence="5">Translocation and assembly module TamB C-terminal domain-containing protein</fullName>
    </recommendedName>
</protein>
<dbReference type="EMBL" id="QCZI01000012">
    <property type="protein sequence ID" value="PWA04674.1"/>
    <property type="molecule type" value="Genomic_DNA"/>
</dbReference>
<dbReference type="InterPro" id="IPR008023">
    <property type="entry name" value="DUF748"/>
</dbReference>
<evidence type="ECO:0000256" key="2">
    <source>
        <dbReference type="ARBA" id="ARBA00022692"/>
    </source>
</evidence>
<dbReference type="PANTHER" id="PTHR36985:SF1">
    <property type="entry name" value="TRANSLOCATION AND ASSEMBLY MODULE SUBUNIT TAMB"/>
    <property type="match status" value="1"/>
</dbReference>
<keyword evidence="2" id="KW-0812">Transmembrane</keyword>
<evidence type="ECO:0000313" key="6">
    <source>
        <dbReference type="EMBL" id="PWA04674.1"/>
    </source>
</evidence>
<dbReference type="InterPro" id="IPR007452">
    <property type="entry name" value="TamB_C"/>
</dbReference>
<organism evidence="6 7">
    <name type="scientific">Flavobacterium psychrotolerans</name>
    <dbReference type="NCBI Taxonomy" id="2169410"/>
    <lineage>
        <taxon>Bacteria</taxon>
        <taxon>Pseudomonadati</taxon>
        <taxon>Bacteroidota</taxon>
        <taxon>Flavobacteriia</taxon>
        <taxon>Flavobacteriales</taxon>
        <taxon>Flavobacteriaceae</taxon>
        <taxon>Flavobacterium</taxon>
    </lineage>
</organism>
<dbReference type="Pfam" id="PF04357">
    <property type="entry name" value="TamB"/>
    <property type="match status" value="1"/>
</dbReference>
<keyword evidence="3" id="KW-1133">Transmembrane helix</keyword>
<reference evidence="6 7" key="1">
    <citation type="submission" date="2018-04" db="EMBL/GenBank/DDBJ databases">
        <title>Flavobacterium sp. nov., isolated from glacier ice.</title>
        <authorList>
            <person name="Liu Q."/>
            <person name="Xin Y.-H."/>
        </authorList>
    </citation>
    <scope>NUCLEOTIDE SEQUENCE [LARGE SCALE GENOMIC DNA]</scope>
    <source>
        <strain evidence="6 7">RB1R5</strain>
    </source>
</reference>
<dbReference type="OrthoDB" id="9811276at2"/>
<evidence type="ECO:0000256" key="1">
    <source>
        <dbReference type="ARBA" id="ARBA00004167"/>
    </source>
</evidence>
<dbReference type="Proteomes" id="UP000245449">
    <property type="component" value="Unassembled WGS sequence"/>
</dbReference>
<evidence type="ECO:0000256" key="3">
    <source>
        <dbReference type="ARBA" id="ARBA00022989"/>
    </source>
</evidence>
<keyword evidence="7" id="KW-1185">Reference proteome</keyword>
<comment type="caution">
    <text evidence="6">The sequence shown here is derived from an EMBL/GenBank/DDBJ whole genome shotgun (WGS) entry which is preliminary data.</text>
</comment>
<name>A0A2U1JI53_9FLAO</name>
<sequence>MATLVALFLLVALLIQIPFVQNKIKDKAVSYLEGKIHTKVTIGTLDVEFPKNIILEKVYLEGQHRETLLYGDKLEVNISLFKLMSNEVEIKTINLIGIKANIKRNKDSVFNFDYIIKAFASKEKTKPDAKPMTISVKEINLNKINVKFEDAITKNDLSVSFKHFDTQIEKFDLDNMAFEIPKIKLDGLKLKLKQGLLVQEIAKKTIEVTDSLAKNTNLKLKLGDIALSKINIGYDNLGTQLNTGMLLEQALIRVNSFDLQNQSIDLESLDIKTLKGNLVIGKLQTKAVDKPTNPETNSSKNNWKFKLNQANLKEIAFRFDDQNVAPTKTGIDYYHLNLKNFNLDGEKFSYTSNTIYGKIYAFTVQEKSGLNVQSLKTEFYYGQKSAYLKKLYLKTPQTLLKNKVIVNYPSIASLSKNVGELDLNTTLIGSQIGFRDVLIFAPGLADTNPFKSNPNAIMKIDGSVSGKVNNIQIPNLEISGIGTTKIAASGSITGLPDIKKTYFDLNIKNLESSANDINQFAPKGSIPNTIQLPSRLAAKGTFKGTISRFFTNVNLTSSFGHAKIKGDFIKERKYQERYQANAELDNFDFGKLIKNSDVGKVSLNAKVNGNGLNPKTATATVDGNIIRANYNKYTYHNANLKGSIKNGAFQATLVMKDPNLAFDLVTNGRFKDKYPAVKLKMNVDIADLEKLNLHAGPLKLKGQIDADVPTADPDYLNGILHLHHFKIENSKGEFTLDTINLIATATPEKNLIALKSEFLDANVTGKYQLTKVANALTNSIAKYYDIHPLSQKTKSEPQQLAFHLSVKDSPVIFKLIPGLKSIDPISVSGRYNSVNDSIVLNGSIPKLIYNKISITNAIVKVDTQNDALVYNLEVNNIQNAQFKLPQTNLSGTIQNNTVAYALQLKDDKDKEQYLISGDLNSNGGDTDMELNDNLVLNYEVWKIDAENRIRFGKSGIFANAVNLSKDETAITIQSESEKPNAPLTVDFKDFKIETITNSIKKDSMAFGGKINGNARIKNSNKSPLFTADLDISDFSFNTDTIGTINIKVNNEVASTYNANISITDKGNQVNLDGFYRSDNNSFDMDLDMQHLNLKSLQGFTLGNLTQSSGFLSGKFKIKGTAKEPKINGDLQFNDIAFRVTQLNSYFKSMNDKVVVNENGIVFDTFTISDEENNILVVDGKMATTNFRDYGLDLTVNADNFRALNSKAKDNELYYGELYLDSRLTVKGDLEKPIVEGNIKINKDTKLTVVTPQSDPSIADREGIVEFIDQDHPELIKTVVLTDSISKTRFKGIDASVNIEIDKEAELSLIIDKGNGDYLKLKGEARLNGGIDPSGKSTLTGRYEFTEGTYEMTFNLIKRKFDIKAGSSILWTGEPTTADVNITAVYKTNASPIDLLDDQLGNLTPGQRNTYKQKVPFETELIMKGDLMKPEISFDIVLPEGNNSVAAEIINSTQTKLAQLRQQPSELNKQVFALLLLNRFIGENPFASEAGSGAESLARQSVSKMMSQQLNNLAGDLIKGVEVNLDLESSDNYSSGQRENKTDLNVGLSKRLLNDRLKVTIGSTFGIEGQQQVNQQANSIAGDISADYQLSKDGRYRLRAYRKDQYQVALQGQVIETGLAFIITMNYNEFKELFRKAKEEKARLKPKKTFQKK</sequence>
<evidence type="ECO:0000313" key="7">
    <source>
        <dbReference type="Proteomes" id="UP000245449"/>
    </source>
</evidence>
<comment type="subcellular location">
    <subcellularLocation>
        <location evidence="1">Membrane</location>
        <topology evidence="1">Single-pass membrane protein</topology>
    </subcellularLocation>
</comment>
<dbReference type="PANTHER" id="PTHR36985">
    <property type="entry name" value="TRANSLOCATION AND ASSEMBLY MODULE SUBUNIT TAMB"/>
    <property type="match status" value="1"/>
</dbReference>
<proteinExistence type="predicted"/>
<dbReference type="GO" id="GO:0005886">
    <property type="term" value="C:plasma membrane"/>
    <property type="evidence" value="ECO:0007669"/>
    <property type="project" value="InterPro"/>
</dbReference>
<gene>
    <name evidence="6" type="ORF">DB895_10440</name>
</gene>
<evidence type="ECO:0000259" key="5">
    <source>
        <dbReference type="Pfam" id="PF04357"/>
    </source>
</evidence>
<evidence type="ECO:0000256" key="4">
    <source>
        <dbReference type="ARBA" id="ARBA00023136"/>
    </source>
</evidence>